<evidence type="ECO:0000313" key="2">
    <source>
        <dbReference type="EMBL" id="GIQ89499.1"/>
    </source>
</evidence>
<proteinExistence type="predicted"/>
<dbReference type="EMBL" id="BDIP01005109">
    <property type="protein sequence ID" value="GIQ89499.1"/>
    <property type="molecule type" value="Genomic_DNA"/>
</dbReference>
<dbReference type="PANTHER" id="PTHR10953">
    <property type="entry name" value="UBIQUITIN-ACTIVATING ENZYME E1"/>
    <property type="match status" value="1"/>
</dbReference>
<dbReference type="Gene3D" id="3.40.50.720">
    <property type="entry name" value="NAD(P)-binding Rossmann-like Domain"/>
    <property type="match status" value="1"/>
</dbReference>
<dbReference type="GO" id="GO:0016779">
    <property type="term" value="F:nucleotidyltransferase activity"/>
    <property type="evidence" value="ECO:0007669"/>
    <property type="project" value="TreeGrafter"/>
</dbReference>
<dbReference type="PANTHER" id="PTHR10953:SF102">
    <property type="entry name" value="ADENYLYLTRANSFERASE AND SULFURTRANSFERASE MOCS3"/>
    <property type="match status" value="1"/>
</dbReference>
<dbReference type="Proteomes" id="UP000265618">
    <property type="component" value="Unassembled WGS sequence"/>
</dbReference>
<dbReference type="InterPro" id="IPR000594">
    <property type="entry name" value="ThiF_NAD_FAD-bd"/>
</dbReference>
<dbReference type="SUPFAM" id="SSF69572">
    <property type="entry name" value="Activating enzymes of the ubiquitin-like proteins"/>
    <property type="match status" value="1"/>
</dbReference>
<feature type="non-terminal residue" evidence="2">
    <location>
        <position position="1"/>
    </location>
</feature>
<protein>
    <recommendedName>
        <fullName evidence="1">THIF-type NAD/FAD binding fold domain-containing protein</fullName>
    </recommendedName>
</protein>
<feature type="non-terminal residue" evidence="2">
    <location>
        <position position="129"/>
    </location>
</feature>
<dbReference type="InterPro" id="IPR035985">
    <property type="entry name" value="Ubiquitin-activating_enz"/>
</dbReference>
<name>A0A9K3D5M8_9EUKA</name>
<gene>
    <name evidence="2" type="ORF">KIPB_011987</name>
</gene>
<accession>A0A9K3D5M8</accession>
<keyword evidence="3" id="KW-1185">Reference proteome</keyword>
<dbReference type="InterPro" id="IPR045886">
    <property type="entry name" value="ThiF/MoeB/HesA"/>
</dbReference>
<evidence type="ECO:0000259" key="1">
    <source>
        <dbReference type="Pfam" id="PF00899"/>
    </source>
</evidence>
<dbReference type="GO" id="GO:0008641">
    <property type="term" value="F:ubiquitin-like modifier activating enzyme activity"/>
    <property type="evidence" value="ECO:0007669"/>
    <property type="project" value="InterPro"/>
</dbReference>
<evidence type="ECO:0000313" key="3">
    <source>
        <dbReference type="Proteomes" id="UP000265618"/>
    </source>
</evidence>
<sequence length="129" mass="13626">GLGSALLPYLVGAGVGRVTICDGDTVSVSNLHRQTLFREGDVGKNKAEIAAETLRQLNSDVAIEALPRHLSVSDTLEGYTLACACVDSFEARRILSSLCVQHSVPMVSGSAQGWSLHVQVYPSLSLSVS</sequence>
<comment type="caution">
    <text evidence="2">The sequence shown here is derived from an EMBL/GenBank/DDBJ whole genome shotgun (WGS) entry which is preliminary data.</text>
</comment>
<dbReference type="OrthoDB" id="10255449at2759"/>
<feature type="domain" description="THIF-type NAD/FAD binding fold" evidence="1">
    <location>
        <begin position="1"/>
        <end position="121"/>
    </location>
</feature>
<dbReference type="GO" id="GO:0032446">
    <property type="term" value="P:protein modification by small protein conjugation"/>
    <property type="evidence" value="ECO:0007669"/>
    <property type="project" value="TreeGrafter"/>
</dbReference>
<dbReference type="GO" id="GO:0005737">
    <property type="term" value="C:cytoplasm"/>
    <property type="evidence" value="ECO:0007669"/>
    <property type="project" value="TreeGrafter"/>
</dbReference>
<organism evidence="2 3">
    <name type="scientific">Kipferlia bialata</name>
    <dbReference type="NCBI Taxonomy" id="797122"/>
    <lineage>
        <taxon>Eukaryota</taxon>
        <taxon>Metamonada</taxon>
        <taxon>Carpediemonas-like organisms</taxon>
        <taxon>Kipferlia</taxon>
    </lineage>
</organism>
<dbReference type="Pfam" id="PF00899">
    <property type="entry name" value="ThiF"/>
    <property type="match status" value="1"/>
</dbReference>
<dbReference type="AlphaFoldDB" id="A0A9K3D5M8"/>
<dbReference type="GO" id="GO:0004792">
    <property type="term" value="F:thiosulfate-cyanide sulfurtransferase activity"/>
    <property type="evidence" value="ECO:0007669"/>
    <property type="project" value="TreeGrafter"/>
</dbReference>
<reference evidence="2 3" key="1">
    <citation type="journal article" date="2018" name="PLoS ONE">
        <title>The draft genome of Kipferlia bialata reveals reductive genome evolution in fornicate parasites.</title>
        <authorList>
            <person name="Tanifuji G."/>
            <person name="Takabayashi S."/>
            <person name="Kume K."/>
            <person name="Takagi M."/>
            <person name="Nakayama T."/>
            <person name="Kamikawa R."/>
            <person name="Inagaki Y."/>
            <person name="Hashimoto T."/>
        </authorList>
    </citation>
    <scope>NUCLEOTIDE SEQUENCE [LARGE SCALE GENOMIC DNA]</scope>
    <source>
        <strain evidence="2">NY0173</strain>
    </source>
</reference>